<dbReference type="InterPro" id="IPR000210">
    <property type="entry name" value="BTB/POZ_dom"/>
</dbReference>
<dbReference type="SUPFAM" id="SSF54695">
    <property type="entry name" value="POZ domain"/>
    <property type="match status" value="1"/>
</dbReference>
<dbReference type="CDD" id="cd18186">
    <property type="entry name" value="BTB_POZ_ZBTB_KLHL-like"/>
    <property type="match status" value="1"/>
</dbReference>
<gene>
    <name evidence="2" type="ORF">Daus18300_007287</name>
</gene>
<keyword evidence="3" id="KW-1185">Reference proteome</keyword>
<accession>A0ABR3WNB8</accession>
<protein>
    <recommendedName>
        <fullName evidence="1">BTB domain-containing protein</fullName>
    </recommendedName>
</protein>
<organism evidence="2 3">
    <name type="scientific">Diaporthe australafricana</name>
    <dbReference type="NCBI Taxonomy" id="127596"/>
    <lineage>
        <taxon>Eukaryota</taxon>
        <taxon>Fungi</taxon>
        <taxon>Dikarya</taxon>
        <taxon>Ascomycota</taxon>
        <taxon>Pezizomycotina</taxon>
        <taxon>Sordariomycetes</taxon>
        <taxon>Sordariomycetidae</taxon>
        <taxon>Diaporthales</taxon>
        <taxon>Diaporthaceae</taxon>
        <taxon>Diaporthe</taxon>
    </lineage>
</organism>
<dbReference type="PROSITE" id="PS50097">
    <property type="entry name" value="BTB"/>
    <property type="match status" value="1"/>
</dbReference>
<comment type="caution">
    <text evidence="2">The sequence shown here is derived from an EMBL/GenBank/DDBJ whole genome shotgun (WGS) entry which is preliminary data.</text>
</comment>
<proteinExistence type="predicted"/>
<evidence type="ECO:0000259" key="1">
    <source>
        <dbReference type="PROSITE" id="PS50097"/>
    </source>
</evidence>
<dbReference type="Proteomes" id="UP001583177">
    <property type="component" value="Unassembled WGS sequence"/>
</dbReference>
<evidence type="ECO:0000313" key="2">
    <source>
        <dbReference type="EMBL" id="KAL1865161.1"/>
    </source>
</evidence>
<dbReference type="EMBL" id="JAWRVE010000063">
    <property type="protein sequence ID" value="KAL1865161.1"/>
    <property type="molecule type" value="Genomic_DNA"/>
</dbReference>
<sequence>MATKNSSDDTMSINVHMQDLEVSESVSSSDSTFAGRMVTVVVGPKKVKFVAHEQVICQYSTILRDMFAEKPDAELFTFPHYEPQVFKLFMEWAYIAKLGSPDIEYILDRDCVPSSDLVKLYGFAQEFCVMTLLNSTVSVIYTRFQDDRENWHTLGPDTGVLQFLVDHVDSDAHLYTVVTRAMAYRMLPVAVVKQEDWVQAYDGGWGGTWDLRPQVAPQQPTVGAGWGLPEEGADTDAILDALPGSLLRSIFKEFFYMKNQGWSGASGFKACVGSHSDFHVSQPGWVCHCGKSDH</sequence>
<reference evidence="2 3" key="1">
    <citation type="journal article" date="2024" name="IMA Fungus">
        <title>IMA Genome - F19 : A genome assembly and annotation guide to empower mycologists, including annotated draft genome sequences of Ceratocystis pirilliformis, Diaporthe australafricana, Fusarium ophioides, Paecilomyces lecythidis, and Sporothrix stenoceras.</title>
        <authorList>
            <person name="Aylward J."/>
            <person name="Wilson A.M."/>
            <person name="Visagie C.M."/>
            <person name="Spraker J."/>
            <person name="Barnes I."/>
            <person name="Buitendag C."/>
            <person name="Ceriani C."/>
            <person name="Del Mar Angel L."/>
            <person name="du Plessis D."/>
            <person name="Fuchs T."/>
            <person name="Gasser K."/>
            <person name="Kramer D."/>
            <person name="Li W."/>
            <person name="Munsamy K."/>
            <person name="Piso A."/>
            <person name="Price J.L."/>
            <person name="Sonnekus B."/>
            <person name="Thomas C."/>
            <person name="van der Nest A."/>
            <person name="van Dijk A."/>
            <person name="van Heerden A."/>
            <person name="van Vuuren N."/>
            <person name="Yilmaz N."/>
            <person name="Duong T.A."/>
            <person name="van der Merwe N.A."/>
            <person name="Wingfield M.J."/>
            <person name="Wingfield B.D."/>
        </authorList>
    </citation>
    <scope>NUCLEOTIDE SEQUENCE [LARGE SCALE GENOMIC DNA]</scope>
    <source>
        <strain evidence="2 3">CMW 18300</strain>
    </source>
</reference>
<feature type="domain" description="BTB" evidence="1">
    <location>
        <begin position="36"/>
        <end position="102"/>
    </location>
</feature>
<name>A0ABR3WNB8_9PEZI</name>
<evidence type="ECO:0000313" key="3">
    <source>
        <dbReference type="Proteomes" id="UP001583177"/>
    </source>
</evidence>
<dbReference type="InterPro" id="IPR011333">
    <property type="entry name" value="SKP1/BTB/POZ_sf"/>
</dbReference>
<dbReference type="Pfam" id="PF00651">
    <property type="entry name" value="BTB"/>
    <property type="match status" value="1"/>
</dbReference>
<dbReference type="Gene3D" id="3.30.710.10">
    <property type="entry name" value="Potassium Channel Kv1.1, Chain A"/>
    <property type="match status" value="1"/>
</dbReference>